<dbReference type="EMBL" id="GGFM01009983">
    <property type="protein sequence ID" value="MBW30734.1"/>
    <property type="molecule type" value="Transcribed_RNA"/>
</dbReference>
<protein>
    <submittedName>
        <fullName evidence="1">Putative secreted peptide</fullName>
    </submittedName>
</protein>
<organism evidence="1">
    <name type="scientific">Anopheles braziliensis</name>
    <dbReference type="NCBI Taxonomy" id="58242"/>
    <lineage>
        <taxon>Eukaryota</taxon>
        <taxon>Metazoa</taxon>
        <taxon>Ecdysozoa</taxon>
        <taxon>Arthropoda</taxon>
        <taxon>Hexapoda</taxon>
        <taxon>Insecta</taxon>
        <taxon>Pterygota</taxon>
        <taxon>Neoptera</taxon>
        <taxon>Endopterygota</taxon>
        <taxon>Diptera</taxon>
        <taxon>Nematocera</taxon>
        <taxon>Culicoidea</taxon>
        <taxon>Culicidae</taxon>
        <taxon>Anophelinae</taxon>
        <taxon>Anopheles</taxon>
    </lineage>
</organism>
<name>A0A2M3ZQB2_9DIPT</name>
<reference evidence="1" key="1">
    <citation type="submission" date="2018-01" db="EMBL/GenBank/DDBJ databases">
        <title>An insight into the sialome of Amazonian anophelines.</title>
        <authorList>
            <person name="Ribeiro J.M."/>
            <person name="Scarpassa V."/>
            <person name="Calvo E."/>
        </authorList>
    </citation>
    <scope>NUCLEOTIDE SEQUENCE</scope>
    <source>
        <tissue evidence="1">Salivary glands</tissue>
    </source>
</reference>
<evidence type="ECO:0000313" key="1">
    <source>
        <dbReference type="EMBL" id="MBW30734.1"/>
    </source>
</evidence>
<sequence>MLHRSMSSMRSCCTLLPCILSFLFLTFTLCNILGSGGYVVTKMRNVQCTTYQLRAFLDDAFLLSQKTLNCMQRINPLFGTSNVLMMHRFQGFELNMVAIMMSDGVSLVERFGTYVSGWNGWKVVHFLWGTTRVP</sequence>
<accession>A0A2M3ZQB2</accession>
<dbReference type="AlphaFoldDB" id="A0A2M3ZQB2"/>
<proteinExistence type="predicted"/>